<evidence type="ECO:0000313" key="9">
    <source>
        <dbReference type="EMBL" id="BBB25750.1"/>
    </source>
</evidence>
<dbReference type="InterPro" id="IPR051125">
    <property type="entry name" value="ABC-4/HrtB_transporter"/>
</dbReference>
<organism evidence="9 10">
    <name type="scientific">Amphritea japonica ATCC BAA-1530</name>
    <dbReference type="NCBI Taxonomy" id="1278309"/>
    <lineage>
        <taxon>Bacteria</taxon>
        <taxon>Pseudomonadati</taxon>
        <taxon>Pseudomonadota</taxon>
        <taxon>Gammaproteobacteria</taxon>
        <taxon>Oceanospirillales</taxon>
        <taxon>Oceanospirillaceae</taxon>
        <taxon>Amphritea</taxon>
    </lineage>
</organism>
<evidence type="ECO:0000259" key="7">
    <source>
        <dbReference type="Pfam" id="PF02687"/>
    </source>
</evidence>
<dbReference type="EMBL" id="AP014545">
    <property type="protein sequence ID" value="BBB25750.1"/>
    <property type="molecule type" value="Genomic_DNA"/>
</dbReference>
<feature type="transmembrane region" description="Helical" evidence="6">
    <location>
        <begin position="289"/>
        <end position="313"/>
    </location>
</feature>
<feature type="transmembrane region" description="Helical" evidence="6">
    <location>
        <begin position="387"/>
        <end position="407"/>
    </location>
</feature>
<protein>
    <submittedName>
        <fullName evidence="9">ABC transporter permease protein</fullName>
    </submittedName>
</protein>
<feature type="domain" description="ABC3 transporter permease C-terminal" evidence="7">
    <location>
        <begin position="292"/>
        <end position="409"/>
    </location>
</feature>
<dbReference type="KEGG" id="ajp:AMJAP_1155"/>
<feature type="transmembrane region" description="Helical" evidence="6">
    <location>
        <begin position="334"/>
        <end position="367"/>
    </location>
</feature>
<dbReference type="Pfam" id="PF12704">
    <property type="entry name" value="MacB_PCD"/>
    <property type="match status" value="1"/>
</dbReference>
<keyword evidence="5 6" id="KW-0472">Membrane</keyword>
<evidence type="ECO:0000256" key="5">
    <source>
        <dbReference type="ARBA" id="ARBA00023136"/>
    </source>
</evidence>
<dbReference type="AlphaFoldDB" id="A0A7R6SS23"/>
<sequence length="419" mass="45957">MSTVLMLALRSLYNRRLTAIMTMCSIAVSVALLLGVETIRTQAKNSFSSTITGTDLIVGARSGSVQLLLYSVFRIGNATNNITWKSYQDIAAQSSVDWTIPISLGDSHRGYRVLGTTTDYFKHYHYGRNHALAFSDGKQFEALHDVVLGAEVAKKLKYQLGQKVVISHGTGNTSFTKHEDQPFTVVGILEPTGTPLDRTLHVSLAAIEAIHIDWQFGAYIPGSGGKQTLSERKLEPKEITAVLVGLKSKMATFHLQRGINQYRQEALQAILPGVALQELWSMIGVVENILLIISAFVVATGLFGMLTVLLTSLNERRREMAILRSVGVRPWQVCLLLIIETGGLTLCGILTGMLLLYGGMFVSLPLLESQFGLFLEIGMPGPYELKLLVIVFISGVLCGLIPGYRAYRYTVSDGMTVRL</sequence>
<keyword evidence="3 6" id="KW-0812">Transmembrane</keyword>
<evidence type="ECO:0000256" key="6">
    <source>
        <dbReference type="SAM" id="Phobius"/>
    </source>
</evidence>
<reference evidence="9 10" key="1">
    <citation type="journal article" date="2008" name="Int. J. Syst. Evol. Microbiol.">
        <title>Amphritea japonica sp. nov. and Amphritea balenae sp. nov., isolated from the sediment adjacent to sperm whale carcasses off Kagoshima, Japan.</title>
        <authorList>
            <person name="Miyazaki M."/>
            <person name="Nogi Y."/>
            <person name="Fujiwara Y."/>
            <person name="Kawato M."/>
            <person name="Nagahama T."/>
            <person name="Kubokawa K."/>
            <person name="Horikoshi K."/>
        </authorList>
    </citation>
    <scope>NUCLEOTIDE SEQUENCE [LARGE SCALE GENOMIC DNA]</scope>
    <source>
        <strain evidence="9 10">ATCC BAA-1530</strain>
    </source>
</reference>
<evidence type="ECO:0000259" key="8">
    <source>
        <dbReference type="Pfam" id="PF12704"/>
    </source>
</evidence>
<dbReference type="OrthoDB" id="9784014at2"/>
<proteinExistence type="predicted"/>
<evidence type="ECO:0000256" key="1">
    <source>
        <dbReference type="ARBA" id="ARBA00004651"/>
    </source>
</evidence>
<dbReference type="Pfam" id="PF02687">
    <property type="entry name" value="FtsX"/>
    <property type="match status" value="1"/>
</dbReference>
<dbReference type="GO" id="GO:0005886">
    <property type="term" value="C:plasma membrane"/>
    <property type="evidence" value="ECO:0007669"/>
    <property type="project" value="UniProtKB-SubCell"/>
</dbReference>
<evidence type="ECO:0000256" key="4">
    <source>
        <dbReference type="ARBA" id="ARBA00022989"/>
    </source>
</evidence>
<dbReference type="Proteomes" id="UP000595663">
    <property type="component" value="Chromosome"/>
</dbReference>
<dbReference type="InterPro" id="IPR003838">
    <property type="entry name" value="ABC3_permease_C"/>
</dbReference>
<comment type="subcellular location">
    <subcellularLocation>
        <location evidence="1">Cell membrane</location>
        <topology evidence="1">Multi-pass membrane protein</topology>
    </subcellularLocation>
</comment>
<keyword evidence="10" id="KW-1185">Reference proteome</keyword>
<dbReference type="PANTHER" id="PTHR43738:SF2">
    <property type="entry name" value="ABC TRANSPORTER PERMEASE"/>
    <property type="match status" value="1"/>
</dbReference>
<accession>A0A7R6SS23</accession>
<keyword evidence="4 6" id="KW-1133">Transmembrane helix</keyword>
<name>A0A7R6SS23_9GAMM</name>
<evidence type="ECO:0000256" key="3">
    <source>
        <dbReference type="ARBA" id="ARBA00022692"/>
    </source>
</evidence>
<evidence type="ECO:0000313" key="10">
    <source>
        <dbReference type="Proteomes" id="UP000595663"/>
    </source>
</evidence>
<dbReference type="PANTHER" id="PTHR43738">
    <property type="entry name" value="ABC TRANSPORTER, MEMBRANE PROTEIN"/>
    <property type="match status" value="1"/>
</dbReference>
<gene>
    <name evidence="9" type="ORF">AMJAP_1155</name>
</gene>
<evidence type="ECO:0000256" key="2">
    <source>
        <dbReference type="ARBA" id="ARBA00022475"/>
    </source>
</evidence>
<dbReference type="RefSeq" id="WP_019621347.1">
    <property type="nucleotide sequence ID" value="NZ_AP014545.1"/>
</dbReference>
<feature type="domain" description="MacB-like periplasmic core" evidence="8">
    <location>
        <begin position="20"/>
        <end position="207"/>
    </location>
</feature>
<dbReference type="InterPro" id="IPR025857">
    <property type="entry name" value="MacB_PCD"/>
</dbReference>
<keyword evidence="2" id="KW-1003">Cell membrane</keyword>